<dbReference type="Pfam" id="PF12787">
    <property type="entry name" value="EcsC"/>
    <property type="match status" value="1"/>
</dbReference>
<name>A0A0T5NW10_9RHOB</name>
<gene>
    <name evidence="1" type="ORF">XM53_09590</name>
</gene>
<dbReference type="Proteomes" id="UP000051295">
    <property type="component" value="Unassembled WGS sequence"/>
</dbReference>
<dbReference type="EMBL" id="LAXJ01000008">
    <property type="protein sequence ID" value="KRS12815.1"/>
    <property type="molecule type" value="Genomic_DNA"/>
</dbReference>
<accession>A0A0T5NW10</accession>
<keyword evidence="2" id="KW-1185">Reference proteome</keyword>
<dbReference type="PANTHER" id="PTHR41260">
    <property type="entry name" value="PROTEIN ECSC"/>
    <property type="match status" value="1"/>
</dbReference>
<organism evidence="1 2">
    <name type="scientific">Roseovarius atlanticus</name>
    <dbReference type="NCBI Taxonomy" id="1641875"/>
    <lineage>
        <taxon>Bacteria</taxon>
        <taxon>Pseudomonadati</taxon>
        <taxon>Pseudomonadota</taxon>
        <taxon>Alphaproteobacteria</taxon>
        <taxon>Rhodobacterales</taxon>
        <taxon>Roseobacteraceae</taxon>
        <taxon>Roseovarius</taxon>
    </lineage>
</organism>
<dbReference type="PATRIC" id="fig|1641875.4.peg.4328"/>
<sequence>MVKKTYSEILPAAIDASAVEARLKALAERHRRAGNVGIQVLNMIGGQAEGLLSRLPVPVRSRLDDSTERALRMAMETAHRSRGYFPDSPGWLSRAMTTAMGAAGGAGGLPTALAELPVTTTVLLRAIQDVAAEYGFDPDEPGVQYDCIKVFAAAGPLDHDDGSDLAFLSTRVAVTGKAVQALVAKVAPRLATVLGQKLAAQTVPVLGAAAGAATNYAFTSYYQQMAHVHFGLRRLAIEADRDHGELLEDFRALVEMPTVKRA</sequence>
<evidence type="ECO:0000313" key="2">
    <source>
        <dbReference type="Proteomes" id="UP000051295"/>
    </source>
</evidence>
<dbReference type="PANTHER" id="PTHR41260:SF1">
    <property type="entry name" value="PROTEIN ECSC"/>
    <property type="match status" value="1"/>
</dbReference>
<dbReference type="STRING" id="1641875.XM53_09590"/>
<dbReference type="RefSeq" id="WP_057792930.1">
    <property type="nucleotide sequence ID" value="NZ_LAXJ01000008.1"/>
</dbReference>
<dbReference type="AlphaFoldDB" id="A0A0T5NW10"/>
<reference evidence="1 2" key="1">
    <citation type="submission" date="2015-04" db="EMBL/GenBank/DDBJ databases">
        <title>The draft genome sequence of Roseovarius sp.R12b.</title>
        <authorList>
            <person name="Li G."/>
            <person name="Lai Q."/>
            <person name="Shao Z."/>
            <person name="Yan P."/>
        </authorList>
    </citation>
    <scope>NUCLEOTIDE SEQUENCE [LARGE SCALE GENOMIC DNA]</scope>
    <source>
        <strain evidence="1 2">R12B</strain>
    </source>
</reference>
<comment type="caution">
    <text evidence="1">The sequence shown here is derived from an EMBL/GenBank/DDBJ whole genome shotgun (WGS) entry which is preliminary data.</text>
</comment>
<protein>
    <submittedName>
        <fullName evidence="1">Protein EcsC</fullName>
    </submittedName>
</protein>
<dbReference type="InterPro" id="IPR024787">
    <property type="entry name" value="EcsC"/>
</dbReference>
<proteinExistence type="predicted"/>
<evidence type="ECO:0000313" key="1">
    <source>
        <dbReference type="EMBL" id="KRS12815.1"/>
    </source>
</evidence>
<dbReference type="OrthoDB" id="7569638at2"/>